<sequence length="377" mass="41719">MKFSLSLLASTAAVAAANSTNPFAPKVSRNTAKSQINAKLMLRATPLRKLQDNDDEAEEVDLSGYSIKFEKCQFVKQYAYTGNNNNNNNKNGQHADFILATKQFVVFRMCPDNSCGTCNYNYGEYIVDMDSYLAYTLEAKLQEQEQYCQLCDQCVEAAANAANGDDANGDNADDNNANQCSNVDTATCYDDCQSIDNMEAYGYVDASQYVQCQQLNYQDANGNKPYYAGAVCTSSGSRIKIGLFTDQYCSQLDESADVATYLKNDDGTTFNLSYHLLKQTFTEGECIASCLKEDQNASNKNKNNNNNQNRRAEVNNVCENLYNYAGKCESTHGFANGMKSYNDTDNQARNEELVCNFITSIKAGTYDLTALHAGGRF</sequence>
<accession>A0ABD3M1M0</accession>
<comment type="caution">
    <text evidence="2">The sequence shown here is derived from an EMBL/GenBank/DDBJ whole genome shotgun (WGS) entry which is preliminary data.</text>
</comment>
<dbReference type="AlphaFoldDB" id="A0ABD3M1M0"/>
<feature type="chain" id="PRO_5044858370" evidence="1">
    <location>
        <begin position="18"/>
        <end position="377"/>
    </location>
</feature>
<evidence type="ECO:0000313" key="2">
    <source>
        <dbReference type="EMBL" id="KAL3757633.1"/>
    </source>
</evidence>
<evidence type="ECO:0000313" key="3">
    <source>
        <dbReference type="Proteomes" id="UP001530293"/>
    </source>
</evidence>
<dbReference type="EMBL" id="JALLBG020000256">
    <property type="protein sequence ID" value="KAL3757633.1"/>
    <property type="molecule type" value="Genomic_DNA"/>
</dbReference>
<keyword evidence="1" id="KW-0732">Signal</keyword>
<keyword evidence="3" id="KW-1185">Reference proteome</keyword>
<evidence type="ECO:0000256" key="1">
    <source>
        <dbReference type="SAM" id="SignalP"/>
    </source>
</evidence>
<proteinExistence type="predicted"/>
<reference evidence="2 3" key="1">
    <citation type="submission" date="2024-10" db="EMBL/GenBank/DDBJ databases">
        <title>Updated reference genomes for cyclostephanoid diatoms.</title>
        <authorList>
            <person name="Roberts W.R."/>
            <person name="Alverson A.J."/>
        </authorList>
    </citation>
    <scope>NUCLEOTIDE SEQUENCE [LARGE SCALE GENOMIC DNA]</scope>
    <source>
        <strain evidence="2 3">AJA232-27</strain>
    </source>
</reference>
<protein>
    <submittedName>
        <fullName evidence="2">Uncharacterized protein</fullName>
    </submittedName>
</protein>
<gene>
    <name evidence="2" type="ORF">ACHAWU_009478</name>
</gene>
<organism evidence="2 3">
    <name type="scientific">Discostella pseudostelligera</name>
    <dbReference type="NCBI Taxonomy" id="259834"/>
    <lineage>
        <taxon>Eukaryota</taxon>
        <taxon>Sar</taxon>
        <taxon>Stramenopiles</taxon>
        <taxon>Ochrophyta</taxon>
        <taxon>Bacillariophyta</taxon>
        <taxon>Coscinodiscophyceae</taxon>
        <taxon>Thalassiosirophycidae</taxon>
        <taxon>Stephanodiscales</taxon>
        <taxon>Stephanodiscaceae</taxon>
        <taxon>Discostella</taxon>
    </lineage>
</organism>
<dbReference type="Proteomes" id="UP001530293">
    <property type="component" value="Unassembled WGS sequence"/>
</dbReference>
<feature type="signal peptide" evidence="1">
    <location>
        <begin position="1"/>
        <end position="17"/>
    </location>
</feature>
<name>A0ABD3M1M0_9STRA</name>